<keyword evidence="3" id="KW-1185">Reference proteome</keyword>
<evidence type="ECO:0000313" key="2">
    <source>
        <dbReference type="EMBL" id="KAG1569360.1"/>
    </source>
</evidence>
<proteinExistence type="predicted"/>
<organism evidence="2 3">
    <name type="scientific">Rhizopus delemar</name>
    <dbReference type="NCBI Taxonomy" id="936053"/>
    <lineage>
        <taxon>Eukaryota</taxon>
        <taxon>Fungi</taxon>
        <taxon>Fungi incertae sedis</taxon>
        <taxon>Mucoromycota</taxon>
        <taxon>Mucoromycotina</taxon>
        <taxon>Mucoromycetes</taxon>
        <taxon>Mucorales</taxon>
        <taxon>Mucorineae</taxon>
        <taxon>Rhizopodaceae</taxon>
        <taxon>Rhizopus</taxon>
    </lineage>
</organism>
<evidence type="ECO:0000313" key="3">
    <source>
        <dbReference type="Proteomes" id="UP000740926"/>
    </source>
</evidence>
<sequence length="368" mass="42305">MDQLTTMMQHHKVSDDNHVPSSEFKFSFRTTSSSKHKSMIYSKKDNAKHDTIRQRVILPLPKRKSRNSPETESERNTKDNRSLFTMPTSPFTFLSEKPMPKIPYFTNENQNLQQQQQQIHNSSSLVSLETANSAINNKKDRPSMSKKMKSMERVQACLTDSETIKVQPQPEFFMNHTSQNKATFDFPNFNNEAKKTFSVDAVDTNESHTTLDTFVPNHGAFTDKKEVENRKILNVKPPLSVIKRSIPPPNPIASNVSHKSKAAKDSEKKKSSKTMKKKTKSKKGEDVAPGGFLASDITLFENPLSDDWVCFFCQFDIFCNGLEDAKKKNGYYRRKKESLSRMRRAISELESSDELFFNQEEQHHCHHT</sequence>
<feature type="region of interest" description="Disordered" evidence="1">
    <location>
        <begin position="1"/>
        <end position="20"/>
    </location>
</feature>
<feature type="compositionally biased region" description="Basic and acidic residues" evidence="1">
    <location>
        <begin position="42"/>
        <end position="53"/>
    </location>
</feature>
<reference evidence="2 3" key="1">
    <citation type="journal article" date="2020" name="Microb. Genom.">
        <title>Genetic diversity of clinical and environmental Mucorales isolates obtained from an investigation of mucormycosis cases among solid organ transplant recipients.</title>
        <authorList>
            <person name="Nguyen M.H."/>
            <person name="Kaul D."/>
            <person name="Muto C."/>
            <person name="Cheng S.J."/>
            <person name="Richter R.A."/>
            <person name="Bruno V.M."/>
            <person name="Liu G."/>
            <person name="Beyhan S."/>
            <person name="Sundermann A.J."/>
            <person name="Mounaud S."/>
            <person name="Pasculle A.W."/>
            <person name="Nierman W.C."/>
            <person name="Driscoll E."/>
            <person name="Cumbie R."/>
            <person name="Clancy C.J."/>
            <person name="Dupont C.L."/>
        </authorList>
    </citation>
    <scope>NUCLEOTIDE SEQUENCE [LARGE SCALE GENOMIC DNA]</scope>
    <source>
        <strain evidence="2 3">GL24</strain>
    </source>
</reference>
<comment type="caution">
    <text evidence="2">The sequence shown here is derived from an EMBL/GenBank/DDBJ whole genome shotgun (WGS) entry which is preliminary data.</text>
</comment>
<feature type="compositionally biased region" description="Polar residues" evidence="1">
    <location>
        <begin position="82"/>
        <end position="92"/>
    </location>
</feature>
<evidence type="ECO:0000256" key="1">
    <source>
        <dbReference type="SAM" id="MobiDB-lite"/>
    </source>
</evidence>
<feature type="region of interest" description="Disordered" evidence="1">
    <location>
        <begin position="35"/>
        <end position="92"/>
    </location>
</feature>
<feature type="region of interest" description="Disordered" evidence="1">
    <location>
        <begin position="243"/>
        <end position="287"/>
    </location>
</feature>
<dbReference type="EMBL" id="JAANIU010000942">
    <property type="protein sequence ID" value="KAG1569360.1"/>
    <property type="molecule type" value="Genomic_DNA"/>
</dbReference>
<protein>
    <submittedName>
        <fullName evidence="2">Uncharacterized protein</fullName>
    </submittedName>
</protein>
<feature type="compositionally biased region" description="Basic residues" evidence="1">
    <location>
        <begin position="270"/>
        <end position="281"/>
    </location>
</feature>
<name>A0A9P6Z2I8_9FUNG</name>
<accession>A0A9P6Z2I8</accession>
<dbReference type="Proteomes" id="UP000740926">
    <property type="component" value="Unassembled WGS sequence"/>
</dbReference>
<gene>
    <name evidence="2" type="ORF">G6F50_006448</name>
</gene>
<dbReference type="AlphaFoldDB" id="A0A9P6Z2I8"/>
<feature type="compositionally biased region" description="Basic and acidic residues" evidence="1">
    <location>
        <begin position="67"/>
        <end position="81"/>
    </location>
</feature>